<sequence>MAAKWDEITEGMAIPELKKNCSTQQLVLWAAASGDFYQIHYDKDFAKSTGLSDIIVHGALKHAFLGQLLHDWLGGNGKIKRFGCSYRGMDYPNQDILCRGIVTRKYEENGQKLVDLEIWTENPEGKKTTPGSATVIINS</sequence>
<comment type="caution">
    <text evidence="2">The sequence shown here is derived from an EMBL/GenBank/DDBJ whole genome shotgun (WGS) entry which is preliminary data.</text>
</comment>
<dbReference type="InterPro" id="IPR002539">
    <property type="entry name" value="MaoC-like_dom"/>
</dbReference>
<proteinExistence type="predicted"/>
<dbReference type="Gene3D" id="3.10.129.10">
    <property type="entry name" value="Hotdog Thioesterase"/>
    <property type="match status" value="1"/>
</dbReference>
<dbReference type="SUPFAM" id="SSF54637">
    <property type="entry name" value="Thioesterase/thiol ester dehydrase-isomerase"/>
    <property type="match status" value="1"/>
</dbReference>
<accession>A0A2A9HFK7</accession>
<dbReference type="Pfam" id="PF01575">
    <property type="entry name" value="MaoC_dehydratas"/>
    <property type="match status" value="1"/>
</dbReference>
<evidence type="ECO:0000313" key="3">
    <source>
        <dbReference type="Proteomes" id="UP000223071"/>
    </source>
</evidence>
<dbReference type="EMBL" id="PDJQ01000001">
    <property type="protein sequence ID" value="PFG74123.1"/>
    <property type="molecule type" value="Genomic_DNA"/>
</dbReference>
<evidence type="ECO:0000259" key="1">
    <source>
        <dbReference type="Pfam" id="PF01575"/>
    </source>
</evidence>
<dbReference type="InterPro" id="IPR029069">
    <property type="entry name" value="HotDog_dom_sf"/>
</dbReference>
<dbReference type="RefSeq" id="WP_098503533.1">
    <property type="nucleotide sequence ID" value="NZ_PDJQ01000001.1"/>
</dbReference>
<evidence type="ECO:0000313" key="2">
    <source>
        <dbReference type="EMBL" id="PFG74123.1"/>
    </source>
</evidence>
<dbReference type="Proteomes" id="UP000223071">
    <property type="component" value="Unassembled WGS sequence"/>
</dbReference>
<dbReference type="AlphaFoldDB" id="A0A2A9HFK7"/>
<gene>
    <name evidence="2" type="ORF">A9A59_1331</name>
</gene>
<keyword evidence="3" id="KW-1185">Reference proteome</keyword>
<reference evidence="2 3" key="1">
    <citation type="submission" date="2017-09" db="EMBL/GenBank/DDBJ databases">
        <title>Sequencing the genomes of two abundant thermophiles in Great Basin hot springs: Thermocrinis jamiesonii and novel Chloroflexi Thermoflexus hugenholtzii.</title>
        <authorList>
            <person name="Hedlund B."/>
        </authorList>
    </citation>
    <scope>NUCLEOTIDE SEQUENCE [LARGE SCALE GENOMIC DNA]</scope>
    <source>
        <strain evidence="2 3">G233</strain>
    </source>
</reference>
<protein>
    <submittedName>
        <fullName evidence="2">Acyl dehydratase</fullName>
    </submittedName>
</protein>
<feature type="domain" description="MaoC-like" evidence="1">
    <location>
        <begin position="18"/>
        <end position="109"/>
    </location>
</feature>
<name>A0A2A9HFK7_TEPT2</name>
<organism evidence="2 3">
    <name type="scientific">Tepidiforma thermophila (strain KCTC 52669 / CGMCC 1.13589 / G233)</name>
    <dbReference type="NCBI Taxonomy" id="2761530"/>
    <lineage>
        <taxon>Bacteria</taxon>
        <taxon>Bacillati</taxon>
        <taxon>Chloroflexota</taxon>
        <taxon>Tepidiformia</taxon>
        <taxon>Tepidiformales</taxon>
        <taxon>Tepidiformaceae</taxon>
        <taxon>Tepidiforma</taxon>
    </lineage>
</organism>